<organism evidence="2">
    <name type="scientific">freshwater metagenome</name>
    <dbReference type="NCBI Taxonomy" id="449393"/>
    <lineage>
        <taxon>unclassified sequences</taxon>
        <taxon>metagenomes</taxon>
        <taxon>ecological metagenomes</taxon>
    </lineage>
</organism>
<proteinExistence type="predicted"/>
<keyword evidence="1" id="KW-1133">Transmembrane helix</keyword>
<accession>A0A6J6FLC4</accession>
<gene>
    <name evidence="2" type="ORF">UFOPK1788_00448</name>
</gene>
<feature type="transmembrane region" description="Helical" evidence="1">
    <location>
        <begin position="21"/>
        <end position="41"/>
    </location>
</feature>
<feature type="transmembrane region" description="Helical" evidence="1">
    <location>
        <begin position="110"/>
        <end position="131"/>
    </location>
</feature>
<feature type="transmembrane region" description="Helical" evidence="1">
    <location>
        <begin position="53"/>
        <end position="72"/>
    </location>
</feature>
<keyword evidence="1" id="KW-0472">Membrane</keyword>
<dbReference type="EMBL" id="CAEZUE010000042">
    <property type="protein sequence ID" value="CAB4589611.1"/>
    <property type="molecule type" value="Genomic_DNA"/>
</dbReference>
<feature type="transmembrane region" description="Helical" evidence="1">
    <location>
        <begin position="84"/>
        <end position="104"/>
    </location>
</feature>
<evidence type="ECO:0000256" key="1">
    <source>
        <dbReference type="SAM" id="Phobius"/>
    </source>
</evidence>
<evidence type="ECO:0000313" key="2">
    <source>
        <dbReference type="EMBL" id="CAB4589611.1"/>
    </source>
</evidence>
<protein>
    <submittedName>
        <fullName evidence="2">Unannotated protein</fullName>
    </submittedName>
</protein>
<name>A0A6J6FLC4_9ZZZZ</name>
<reference evidence="2" key="1">
    <citation type="submission" date="2020-05" db="EMBL/GenBank/DDBJ databases">
        <authorList>
            <person name="Chiriac C."/>
            <person name="Salcher M."/>
            <person name="Ghai R."/>
            <person name="Kavagutti S V."/>
        </authorList>
    </citation>
    <scope>NUCLEOTIDE SEQUENCE</scope>
</reference>
<sequence>MSSNRVIAASRVNGIRLTLKAGAIVFGSSALVLLAFPEFFLELLAFDSTSAPLVWSMRMIGVTLVALAGNMWVNSTNSNNLSVVRVGTVMAISAAGLGVLTLLLPVPLTWFTVAYAIVGFAFSLSYLFFLVQSRR</sequence>
<keyword evidence="1" id="KW-0812">Transmembrane</keyword>
<dbReference type="AlphaFoldDB" id="A0A6J6FLC4"/>